<dbReference type="EMBL" id="BMAU01021422">
    <property type="protein sequence ID" value="GFY34323.1"/>
    <property type="molecule type" value="Genomic_DNA"/>
</dbReference>
<dbReference type="GO" id="GO:0003676">
    <property type="term" value="F:nucleic acid binding"/>
    <property type="evidence" value="ECO:0007669"/>
    <property type="project" value="InterPro"/>
</dbReference>
<dbReference type="Proteomes" id="UP000887159">
    <property type="component" value="Unassembled WGS sequence"/>
</dbReference>
<sequence>MGFQHDGASAHFSADVRSALDTAYSGRWIGRGGPVNWPTRSPDLSCLDFFVLGHMNSLVYASPVDSDEALVARIAVVAGDIREMTGYLLMFDSPSADGEVVVAAWSTTPSPKTPRSGITEFCSEGREFQISPPEHNSVYAT</sequence>
<gene>
    <name evidence="1" type="primary">NCL1_09943</name>
    <name evidence="1" type="ORF">TNCV_2506261</name>
</gene>
<protein>
    <submittedName>
        <fullName evidence="1">Uncharacterized protein</fullName>
    </submittedName>
</protein>
<dbReference type="PANTHER" id="PTHR47326">
    <property type="entry name" value="TRANSPOSABLE ELEMENT TC3 TRANSPOSASE-LIKE PROTEIN"/>
    <property type="match status" value="1"/>
</dbReference>
<comment type="caution">
    <text evidence="1">The sequence shown here is derived from an EMBL/GenBank/DDBJ whole genome shotgun (WGS) entry which is preliminary data.</text>
</comment>
<proteinExistence type="predicted"/>
<dbReference type="PANTHER" id="PTHR47326:SF1">
    <property type="entry name" value="HTH PSQ-TYPE DOMAIN-CONTAINING PROTEIN"/>
    <property type="match status" value="1"/>
</dbReference>
<dbReference type="Gene3D" id="3.30.420.10">
    <property type="entry name" value="Ribonuclease H-like superfamily/Ribonuclease H"/>
    <property type="match status" value="1"/>
</dbReference>
<organism evidence="1 2">
    <name type="scientific">Trichonephila clavipes</name>
    <name type="common">Golden silk orbweaver</name>
    <name type="synonym">Nephila clavipes</name>
    <dbReference type="NCBI Taxonomy" id="2585209"/>
    <lineage>
        <taxon>Eukaryota</taxon>
        <taxon>Metazoa</taxon>
        <taxon>Ecdysozoa</taxon>
        <taxon>Arthropoda</taxon>
        <taxon>Chelicerata</taxon>
        <taxon>Arachnida</taxon>
        <taxon>Araneae</taxon>
        <taxon>Araneomorphae</taxon>
        <taxon>Entelegynae</taxon>
        <taxon>Araneoidea</taxon>
        <taxon>Nephilidae</taxon>
        <taxon>Trichonephila</taxon>
    </lineage>
</organism>
<keyword evidence="2" id="KW-1185">Reference proteome</keyword>
<accession>A0A8X7BKA2</accession>
<dbReference type="AlphaFoldDB" id="A0A8X7BKA2"/>
<evidence type="ECO:0000313" key="1">
    <source>
        <dbReference type="EMBL" id="GFY34323.1"/>
    </source>
</evidence>
<name>A0A8X7BKA2_TRICX</name>
<reference evidence="1" key="1">
    <citation type="submission" date="2020-08" db="EMBL/GenBank/DDBJ databases">
        <title>Multicomponent nature underlies the extraordinary mechanical properties of spider dragline silk.</title>
        <authorList>
            <person name="Kono N."/>
            <person name="Nakamura H."/>
            <person name="Mori M."/>
            <person name="Yoshida Y."/>
            <person name="Ohtoshi R."/>
            <person name="Malay A.D."/>
            <person name="Moran D.A.P."/>
            <person name="Tomita M."/>
            <person name="Numata K."/>
            <person name="Arakawa K."/>
        </authorList>
    </citation>
    <scope>NUCLEOTIDE SEQUENCE</scope>
</reference>
<dbReference type="InterPro" id="IPR036397">
    <property type="entry name" value="RNaseH_sf"/>
</dbReference>
<evidence type="ECO:0000313" key="2">
    <source>
        <dbReference type="Proteomes" id="UP000887159"/>
    </source>
</evidence>